<feature type="domain" description="Transcription regulator AsnC/Lrp ligand binding" evidence="1">
    <location>
        <begin position="6"/>
        <end position="75"/>
    </location>
</feature>
<dbReference type="AlphaFoldDB" id="A0A847TV46"/>
<dbReference type="Pfam" id="PF01037">
    <property type="entry name" value="AsnC_trans_reg"/>
    <property type="match status" value="1"/>
</dbReference>
<evidence type="ECO:0000313" key="2">
    <source>
        <dbReference type="EMBL" id="NLV09892.1"/>
    </source>
</evidence>
<comment type="caution">
    <text evidence="2">The sequence shown here is derived from an EMBL/GenBank/DDBJ whole genome shotgun (WGS) entry which is preliminary data.</text>
</comment>
<dbReference type="InterPro" id="IPR019887">
    <property type="entry name" value="Tscrpt_reg_AsnC/Lrp_C"/>
</dbReference>
<dbReference type="Proteomes" id="UP000608662">
    <property type="component" value="Unassembled WGS sequence"/>
</dbReference>
<dbReference type="EMBL" id="WOYG01000001">
    <property type="protein sequence ID" value="NLV09892.1"/>
    <property type="molecule type" value="Genomic_DNA"/>
</dbReference>
<sequence>MVVAYVMVKVYTGDADRLKGEIEAIDGVAAAHIVAGDVDFIAKVVVETPAEVKDIAAKQIQEIEGVEDTQTYIAMD</sequence>
<organism evidence="2 3">
    <name type="scientific">Halomicrobium mukohataei</name>
    <dbReference type="NCBI Taxonomy" id="57705"/>
    <lineage>
        <taxon>Archaea</taxon>
        <taxon>Methanobacteriati</taxon>
        <taxon>Methanobacteriota</taxon>
        <taxon>Stenosarchaea group</taxon>
        <taxon>Halobacteria</taxon>
        <taxon>Halobacteriales</taxon>
        <taxon>Haloarculaceae</taxon>
        <taxon>Halomicrobium</taxon>
    </lineage>
</organism>
<protein>
    <submittedName>
        <fullName evidence="2">Lrp/AsnC family transcriptional regulator</fullName>
    </submittedName>
</protein>
<evidence type="ECO:0000259" key="1">
    <source>
        <dbReference type="Pfam" id="PF01037"/>
    </source>
</evidence>
<reference evidence="2" key="1">
    <citation type="submission" date="2019-12" db="EMBL/GenBank/DDBJ databases">
        <title>Whole-genome sequence of Halomicrobium mukohataei pws1.</title>
        <authorList>
            <person name="Verma D.K."/>
            <person name="Gopal K."/>
            <person name="Prasad E.S."/>
        </authorList>
    </citation>
    <scope>NUCLEOTIDE SEQUENCE</scope>
    <source>
        <strain evidence="2">Pws1</strain>
    </source>
</reference>
<dbReference type="InterPro" id="IPR011008">
    <property type="entry name" value="Dimeric_a/b-barrel"/>
</dbReference>
<dbReference type="OrthoDB" id="8865at2157"/>
<dbReference type="RefSeq" id="WP_170093673.1">
    <property type="nucleotide sequence ID" value="NZ_WOYG01000001.1"/>
</dbReference>
<dbReference type="SUPFAM" id="SSF54909">
    <property type="entry name" value="Dimeric alpha+beta barrel"/>
    <property type="match status" value="1"/>
</dbReference>
<accession>A0A847TV46</accession>
<proteinExistence type="predicted"/>
<dbReference type="GeneID" id="94362285"/>
<name>A0A847TV46_9EURY</name>
<gene>
    <name evidence="2" type="ORF">GOC74_08115</name>
</gene>
<evidence type="ECO:0000313" key="3">
    <source>
        <dbReference type="Proteomes" id="UP000608662"/>
    </source>
</evidence>
<dbReference type="Gene3D" id="3.30.70.920">
    <property type="match status" value="1"/>
</dbReference>